<sequence>MMDRMIDEVPVFEVDGSFFDPAAAKHVSRLAHPVLLTVTLLPASSTGSPPRPPIGRLGPRHRAEADGAVGVGHDHARAGARVAQELSAGAENYQRDEAHLAHCASVDHAGAAAAEQPRVDGAQPQGGSHAGGGADDAGDLAGHADFGRGAGRERGPVRARSEELWRATEKLDGPERDRARILDDGSFDRAGLAEY</sequence>
<gene>
    <name evidence="2" type="ORF">EW146_g9604</name>
</gene>
<organism evidence="2 3">
    <name type="scientific">Bondarzewia mesenterica</name>
    <dbReference type="NCBI Taxonomy" id="1095465"/>
    <lineage>
        <taxon>Eukaryota</taxon>
        <taxon>Fungi</taxon>
        <taxon>Dikarya</taxon>
        <taxon>Basidiomycota</taxon>
        <taxon>Agaricomycotina</taxon>
        <taxon>Agaricomycetes</taxon>
        <taxon>Russulales</taxon>
        <taxon>Bondarzewiaceae</taxon>
        <taxon>Bondarzewia</taxon>
    </lineage>
</organism>
<feature type="compositionally biased region" description="Basic and acidic residues" evidence="1">
    <location>
        <begin position="150"/>
        <end position="187"/>
    </location>
</feature>
<dbReference type="OrthoDB" id="3266833at2759"/>
<accession>A0A4S4L534</accession>
<dbReference type="Proteomes" id="UP000310158">
    <property type="component" value="Unassembled WGS sequence"/>
</dbReference>
<name>A0A4S4L534_9AGAM</name>
<keyword evidence="3" id="KW-1185">Reference proteome</keyword>
<dbReference type="AlphaFoldDB" id="A0A4S4L534"/>
<dbReference type="EMBL" id="SGPL01000877">
    <property type="protein sequence ID" value="THH06459.1"/>
    <property type="molecule type" value="Genomic_DNA"/>
</dbReference>
<protein>
    <submittedName>
        <fullName evidence="2">Uncharacterized protein</fullName>
    </submittedName>
</protein>
<reference evidence="2 3" key="1">
    <citation type="submission" date="2019-02" db="EMBL/GenBank/DDBJ databases">
        <title>Genome sequencing of the rare red list fungi Bondarzewia mesenterica.</title>
        <authorList>
            <person name="Buettner E."/>
            <person name="Kellner H."/>
        </authorList>
    </citation>
    <scope>NUCLEOTIDE SEQUENCE [LARGE SCALE GENOMIC DNA]</scope>
    <source>
        <strain evidence="2 3">DSM 108281</strain>
    </source>
</reference>
<evidence type="ECO:0000256" key="1">
    <source>
        <dbReference type="SAM" id="MobiDB-lite"/>
    </source>
</evidence>
<evidence type="ECO:0000313" key="2">
    <source>
        <dbReference type="EMBL" id="THH06459.1"/>
    </source>
</evidence>
<comment type="caution">
    <text evidence="2">The sequence shown here is derived from an EMBL/GenBank/DDBJ whole genome shotgun (WGS) entry which is preliminary data.</text>
</comment>
<evidence type="ECO:0000313" key="3">
    <source>
        <dbReference type="Proteomes" id="UP000310158"/>
    </source>
</evidence>
<proteinExistence type="predicted"/>
<feature type="region of interest" description="Disordered" evidence="1">
    <location>
        <begin position="109"/>
        <end position="195"/>
    </location>
</feature>